<organism evidence="11 12">
    <name type="scientific">Dictyostelium firmibasis</name>
    <dbReference type="NCBI Taxonomy" id="79012"/>
    <lineage>
        <taxon>Eukaryota</taxon>
        <taxon>Amoebozoa</taxon>
        <taxon>Evosea</taxon>
        <taxon>Eumycetozoa</taxon>
        <taxon>Dictyostelia</taxon>
        <taxon>Dictyosteliales</taxon>
        <taxon>Dictyosteliaceae</taxon>
        <taxon>Dictyostelium</taxon>
    </lineage>
</organism>
<gene>
    <name evidence="11" type="ORF">RB653_000081</name>
</gene>
<dbReference type="PANTHER" id="PTHR31318">
    <property type="entry name" value="EXPRESSED PROTEIN-RELATED"/>
    <property type="match status" value="1"/>
</dbReference>
<proteinExistence type="predicted"/>
<reference evidence="11 12" key="1">
    <citation type="submission" date="2023-11" db="EMBL/GenBank/DDBJ databases">
        <title>Dfirmibasis_genome.</title>
        <authorList>
            <person name="Edelbroek B."/>
            <person name="Kjellin J."/>
            <person name="Jerlstrom-Hultqvist J."/>
            <person name="Soderbom F."/>
        </authorList>
    </citation>
    <scope>NUCLEOTIDE SEQUENCE [LARGE SCALE GENOMIC DNA]</scope>
    <source>
        <strain evidence="11 12">TNS-C-14</strain>
    </source>
</reference>
<keyword evidence="4" id="KW-0964">Secreted</keyword>
<evidence type="ECO:0000256" key="1">
    <source>
        <dbReference type="ARBA" id="ARBA00004196"/>
    </source>
</evidence>
<dbReference type="EMBL" id="JAVFKY010000002">
    <property type="protein sequence ID" value="KAK5580068.1"/>
    <property type="molecule type" value="Genomic_DNA"/>
</dbReference>
<evidence type="ECO:0000256" key="5">
    <source>
        <dbReference type="ARBA" id="ARBA00022729"/>
    </source>
</evidence>
<comment type="caution">
    <text evidence="11">The sequence shown here is derived from an EMBL/GenBank/DDBJ whole genome shotgun (WGS) entry which is preliminary data.</text>
</comment>
<feature type="transmembrane region" description="Helical" evidence="8">
    <location>
        <begin position="490"/>
        <end position="511"/>
    </location>
</feature>
<dbReference type="GO" id="GO:0005576">
    <property type="term" value="C:extracellular region"/>
    <property type="evidence" value="ECO:0007669"/>
    <property type="project" value="UniProtKB-SubCell"/>
</dbReference>
<evidence type="ECO:0000313" key="12">
    <source>
        <dbReference type="Proteomes" id="UP001344447"/>
    </source>
</evidence>
<dbReference type="InterPro" id="IPR003368">
    <property type="entry name" value="POMP_repeat"/>
</dbReference>
<dbReference type="Pfam" id="PF13229">
    <property type="entry name" value="Beta_helix"/>
    <property type="match status" value="1"/>
</dbReference>
<feature type="chain" id="PRO_5043032517" description="Right handed beta helix domain-containing protein" evidence="9">
    <location>
        <begin position="23"/>
        <end position="525"/>
    </location>
</feature>
<feature type="signal peptide" evidence="9">
    <location>
        <begin position="1"/>
        <end position="22"/>
    </location>
</feature>
<keyword evidence="5 9" id="KW-0732">Signal</keyword>
<dbReference type="PANTHER" id="PTHR31318:SF1">
    <property type="entry name" value="POLYMORPHIC MEMBRANE PROTEIN REPEAT-CONTAINING PROTEIN-RELATED"/>
    <property type="match status" value="1"/>
</dbReference>
<dbReference type="NCBIfam" id="TIGR01376">
    <property type="entry name" value="POMP_repeat"/>
    <property type="match status" value="1"/>
</dbReference>
<sequence>MNSLYILIFLILLNFTFTFGGAIQCNTFVSSISKANITTCGSSSNDACPTISQSIINCGLYDEITIEITAGNYSIQSETFGPITNKKITISSSENDRYPSPFIDLSNSNSPFIEFVPSNTGTDSLTVSFYGLIFGGIKKSSVLLSNGSGIIDLSVVNCEFFNGKFSSYGSAFTFLNGSTTPKVNSVVTISRSTFYASNSNEYGGFLYSLNLPIQFTINQSDFQGSNIKGGGAIFAISGGFLSVTNTNFKGLETKYPFFLQKKNGTKSTTADFTFEEVTLNGITDGFGILVIGDKNTTIQIKSCTFINGINFSPVFIQGTGQSTIESCTFTNNSNSLSNMGSSAAITISSSSSTINNCNFLNNRARFGGAIATDSCDPQGVTITNSIFQGNDAEYDGGSIFNNKCNVTIKNVDFSNLPTNISTIYCESSNMAFTQTNIFEGGKLINDLSSSGIVCDLNPCNIIINSNQSVICQSSSNNNNNDDGLSTGKKVLIAFGVIAAFIIIITIVVVIFRSIKRNKRYKPVGY</sequence>
<dbReference type="InterPro" id="IPR039448">
    <property type="entry name" value="Beta_helix"/>
</dbReference>
<evidence type="ECO:0000256" key="2">
    <source>
        <dbReference type="ARBA" id="ARBA00004442"/>
    </source>
</evidence>
<keyword evidence="8" id="KW-0812">Transmembrane</keyword>
<feature type="domain" description="Right handed beta helix" evidence="10">
    <location>
        <begin position="272"/>
        <end position="390"/>
    </location>
</feature>
<name>A0AAN7UEU9_9MYCE</name>
<keyword evidence="6 8" id="KW-0472">Membrane</keyword>
<evidence type="ECO:0000256" key="3">
    <source>
        <dbReference type="ARBA" id="ARBA00004613"/>
    </source>
</evidence>
<evidence type="ECO:0000259" key="10">
    <source>
        <dbReference type="Pfam" id="PF13229"/>
    </source>
</evidence>
<keyword evidence="8" id="KW-1133">Transmembrane helix</keyword>
<dbReference type="SUPFAM" id="SSF51126">
    <property type="entry name" value="Pectin lyase-like"/>
    <property type="match status" value="1"/>
</dbReference>
<evidence type="ECO:0000313" key="11">
    <source>
        <dbReference type="EMBL" id="KAK5580068.1"/>
    </source>
</evidence>
<evidence type="ECO:0000256" key="8">
    <source>
        <dbReference type="SAM" id="Phobius"/>
    </source>
</evidence>
<keyword evidence="12" id="KW-1185">Reference proteome</keyword>
<protein>
    <recommendedName>
        <fullName evidence="10">Right handed beta helix domain-containing protein</fullName>
    </recommendedName>
</protein>
<keyword evidence="7" id="KW-0998">Cell outer membrane</keyword>
<dbReference type="AlphaFoldDB" id="A0AAN7UEU9"/>
<evidence type="ECO:0000256" key="9">
    <source>
        <dbReference type="SAM" id="SignalP"/>
    </source>
</evidence>
<evidence type="ECO:0000256" key="4">
    <source>
        <dbReference type="ARBA" id="ARBA00022525"/>
    </source>
</evidence>
<dbReference type="Proteomes" id="UP001344447">
    <property type="component" value="Unassembled WGS sequence"/>
</dbReference>
<evidence type="ECO:0000256" key="7">
    <source>
        <dbReference type="ARBA" id="ARBA00023237"/>
    </source>
</evidence>
<comment type="subcellular location">
    <subcellularLocation>
        <location evidence="1">Cell envelope</location>
    </subcellularLocation>
    <subcellularLocation>
        <location evidence="2">Cell outer membrane</location>
    </subcellularLocation>
    <subcellularLocation>
        <location evidence="3">Secreted</location>
    </subcellularLocation>
</comment>
<accession>A0AAN7UEU9</accession>
<dbReference type="InterPro" id="IPR011050">
    <property type="entry name" value="Pectin_lyase_fold/virulence"/>
</dbReference>
<evidence type="ECO:0000256" key="6">
    <source>
        <dbReference type="ARBA" id="ARBA00023136"/>
    </source>
</evidence>